<dbReference type="InterPro" id="IPR057982">
    <property type="entry name" value="TPR_NAA35"/>
</dbReference>
<accession>K0SU43</accession>
<reference evidence="3 4" key="1">
    <citation type="journal article" date="2012" name="Genome Biol.">
        <title>Genome and low-iron response of an oceanic diatom adapted to chronic iron limitation.</title>
        <authorList>
            <person name="Lommer M."/>
            <person name="Specht M."/>
            <person name="Roy A.S."/>
            <person name="Kraemer L."/>
            <person name="Andreson R."/>
            <person name="Gutowska M.A."/>
            <person name="Wolf J."/>
            <person name="Bergner S.V."/>
            <person name="Schilhabel M.B."/>
            <person name="Klostermeier U.C."/>
            <person name="Beiko R.G."/>
            <person name="Rosenstiel P."/>
            <person name="Hippler M."/>
            <person name="Laroche J."/>
        </authorList>
    </citation>
    <scope>NUCLEOTIDE SEQUENCE [LARGE SCALE GENOMIC DNA]</scope>
    <source>
        <strain evidence="3 4">CCMP1005</strain>
    </source>
</reference>
<gene>
    <name evidence="3" type="ORF">THAOC_10321</name>
</gene>
<dbReference type="InterPro" id="IPR007244">
    <property type="entry name" value="Naa35_N"/>
</dbReference>
<proteinExistence type="predicted"/>
<dbReference type="Pfam" id="PF25789">
    <property type="entry name" value="TPR_NAA35"/>
    <property type="match status" value="1"/>
</dbReference>
<sequence length="602" mass="68974">MVIEFTRLAAQKSREAEGLIQTMHTCPAMLELMNIEIVDTVGRLQPTESEVWDGLLSASFDPFVNRRLLGNTPVRKSCFRRLKSVLESLSSMSNELRWGVCDLILQGDTLSRIMRMLEGNSMRGCPPFAIPKKEPEGTPFGLNILSRSLLVLNLYFDDQLFGQHDLGDLIASQMISWGVPELLLDIKYDDKPFMARLVKPIYDTLKALCFNRQREITYIESILLPAFQNLQYEAAVMDDSFREKYKLDVRNTSPYASNFVIMHTLRLMERYLALQCEVGLYTHPHDLQVVYWYRDFLLSAHVSVRGEIARDKSVRSAMELQIGNGEKKEISEQGDTIKMQEFEVEDRIEMTALILKRNISRGLVRYMSVLQQVGLLRFKRRFWAFKQLPQPPCLTIDDFHAGTDFYSLSSKEVIESASDCFRSSKNIVDQLLEVIVPPHETEASRMSINQRFDNDPFIAIHRDEILALAKVCVGNSLYLHKLASMVSSQTDLSNCNKVSVEHKVHRQFCQSISKGLVSRFMCRFCMYPTAEVKRHGQPTVSGRQAGMQAGRQAGRQADHPQRGPPFRLSYSRSRPRQGLNLNRACRVQNGPAEEELHRRIHP</sequence>
<dbReference type="AlphaFoldDB" id="K0SU43"/>
<feature type="region of interest" description="Disordered" evidence="1">
    <location>
        <begin position="536"/>
        <end position="602"/>
    </location>
</feature>
<organism evidence="3 4">
    <name type="scientific">Thalassiosira oceanica</name>
    <name type="common">Marine diatom</name>
    <dbReference type="NCBI Taxonomy" id="159749"/>
    <lineage>
        <taxon>Eukaryota</taxon>
        <taxon>Sar</taxon>
        <taxon>Stramenopiles</taxon>
        <taxon>Ochrophyta</taxon>
        <taxon>Bacillariophyta</taxon>
        <taxon>Coscinodiscophyceae</taxon>
        <taxon>Thalassiosirophycidae</taxon>
        <taxon>Thalassiosirales</taxon>
        <taxon>Thalassiosiraceae</taxon>
        <taxon>Thalassiosira</taxon>
    </lineage>
</organism>
<dbReference type="eggNOG" id="ENOG502RUKR">
    <property type="taxonomic scope" value="Eukaryota"/>
</dbReference>
<evidence type="ECO:0000259" key="2">
    <source>
        <dbReference type="Pfam" id="PF25789"/>
    </source>
</evidence>
<comment type="caution">
    <text evidence="3">The sequence shown here is derived from an EMBL/GenBank/DDBJ whole genome shotgun (WGS) entry which is preliminary data.</text>
</comment>
<dbReference type="GO" id="GO:0031417">
    <property type="term" value="C:NatC complex"/>
    <property type="evidence" value="ECO:0007669"/>
    <property type="project" value="InterPro"/>
</dbReference>
<dbReference type="PANTHER" id="PTHR21373">
    <property type="entry name" value="GLUCOSE REPRESSIBLE PROTEIN MAK10"/>
    <property type="match status" value="1"/>
</dbReference>
<dbReference type="Proteomes" id="UP000266841">
    <property type="component" value="Unassembled WGS sequence"/>
</dbReference>
<evidence type="ECO:0000313" key="3">
    <source>
        <dbReference type="EMBL" id="EJK68489.1"/>
    </source>
</evidence>
<name>K0SU43_THAOC</name>
<protein>
    <recommendedName>
        <fullName evidence="2">NAA35-like TPR repeats domain-containing protein</fullName>
    </recommendedName>
</protein>
<dbReference type="OrthoDB" id="269405at2759"/>
<evidence type="ECO:0000313" key="4">
    <source>
        <dbReference type="Proteomes" id="UP000266841"/>
    </source>
</evidence>
<dbReference type="PANTHER" id="PTHR21373:SF0">
    <property type="entry name" value="N-ALPHA-ACETYLTRANSFERASE 35, NATC AUXILIARY SUBUNIT"/>
    <property type="match status" value="1"/>
</dbReference>
<dbReference type="EMBL" id="AGNL01011262">
    <property type="protein sequence ID" value="EJK68489.1"/>
    <property type="molecule type" value="Genomic_DNA"/>
</dbReference>
<feature type="domain" description="NAA35-like TPR repeats" evidence="2">
    <location>
        <begin position="143"/>
        <end position="509"/>
    </location>
</feature>
<keyword evidence="4" id="KW-1185">Reference proteome</keyword>
<evidence type="ECO:0000256" key="1">
    <source>
        <dbReference type="SAM" id="MobiDB-lite"/>
    </source>
</evidence>